<dbReference type="InterPro" id="IPR001356">
    <property type="entry name" value="HD"/>
</dbReference>
<dbReference type="PROSITE" id="PS50071">
    <property type="entry name" value="HOMEOBOX_2"/>
    <property type="match status" value="1"/>
</dbReference>
<comment type="subcellular location">
    <subcellularLocation>
        <location evidence="4">Nucleus</location>
    </subcellularLocation>
</comment>
<dbReference type="PANTHER" id="PTHR11850">
    <property type="entry name" value="HOMEOBOX PROTEIN TRANSCRIPTION FACTORS"/>
    <property type="match status" value="1"/>
</dbReference>
<feature type="region of interest" description="Disordered" evidence="5">
    <location>
        <begin position="1"/>
        <end position="26"/>
    </location>
</feature>
<dbReference type="Gene3D" id="1.10.10.60">
    <property type="entry name" value="Homeodomain-like"/>
    <property type="match status" value="1"/>
</dbReference>
<reference evidence="7" key="1">
    <citation type="submission" date="2022-10" db="EMBL/GenBank/DDBJ databases">
        <title>Culturing micro-colonial fungi from biological soil crusts in the Mojave desert and describing Neophaeococcomyces mojavensis, and introducing the new genera and species Taxawa tesnikishii.</title>
        <authorList>
            <person name="Kurbessoian T."/>
            <person name="Stajich J.E."/>
        </authorList>
    </citation>
    <scope>NUCLEOTIDE SEQUENCE</scope>
    <source>
        <strain evidence="7">TK_41</strain>
    </source>
</reference>
<keyword evidence="8" id="KW-1185">Reference proteome</keyword>
<keyword evidence="1 4" id="KW-0238">DNA-binding</keyword>
<feature type="domain" description="Homeobox" evidence="6">
    <location>
        <begin position="292"/>
        <end position="355"/>
    </location>
</feature>
<dbReference type="AlphaFoldDB" id="A0AA38X5J8"/>
<evidence type="ECO:0000256" key="2">
    <source>
        <dbReference type="ARBA" id="ARBA00023155"/>
    </source>
</evidence>
<dbReference type="SMART" id="SM00389">
    <property type="entry name" value="HOX"/>
    <property type="match status" value="1"/>
</dbReference>
<proteinExistence type="predicted"/>
<dbReference type="GO" id="GO:0006355">
    <property type="term" value="P:regulation of DNA-templated transcription"/>
    <property type="evidence" value="ECO:0007669"/>
    <property type="project" value="InterPro"/>
</dbReference>
<dbReference type="SUPFAM" id="SSF46689">
    <property type="entry name" value="Homeodomain-like"/>
    <property type="match status" value="1"/>
</dbReference>
<accession>A0AA38X5J8</accession>
<gene>
    <name evidence="7" type="primary">CUP9_1</name>
    <name evidence="7" type="ORF">H2200_008276</name>
</gene>
<keyword evidence="2 4" id="KW-0371">Homeobox</keyword>
<dbReference type="EMBL" id="JAPDRK010000012">
    <property type="protein sequence ID" value="KAJ9607204.1"/>
    <property type="molecule type" value="Genomic_DNA"/>
</dbReference>
<sequence>MDSYSSYVCPSDFETDRTPRSNTPINESKLFLEQQQQQQLPPFRELLGTGAQRAIEPVAAGASVASSQGNTMTRRTFQPALGPMKIEPSSPERLHTGSSLDNFDNMSAQSGDSAYATHRHHRQNSSWTQASPYNELVSPYGSQQRAPSALQTHFQQPKPEPSLPSIHYLTDNAGYSSAPYIYGSTGGTYNDHRSYAVKTEPSYTIKSEAVSYPIKSETASYYEASNRYGQHHPLVSRPHPTSMDYQRYPPVMFDYPKGYCPSPYSVEYLPSPTGSHHPVSPTVSNDGCGINGSNRRRRGNLPKHITDYLKNWFMDHLDHPYPTEEEKQVLVHETQLTIAQISNWFINARRRHMPAWKQQRDANRRAAHPSGKYDQEHMRRSHKSFD</sequence>
<dbReference type="InterPro" id="IPR008422">
    <property type="entry name" value="KN_HD"/>
</dbReference>
<dbReference type="GO" id="GO:0003677">
    <property type="term" value="F:DNA binding"/>
    <property type="evidence" value="ECO:0007669"/>
    <property type="project" value="UniProtKB-UniRule"/>
</dbReference>
<feature type="region of interest" description="Disordered" evidence="5">
    <location>
        <begin position="355"/>
        <end position="386"/>
    </location>
</feature>
<dbReference type="InterPro" id="IPR050224">
    <property type="entry name" value="TALE_homeobox"/>
</dbReference>
<dbReference type="Pfam" id="PF05920">
    <property type="entry name" value="Homeobox_KN"/>
    <property type="match status" value="1"/>
</dbReference>
<dbReference type="InterPro" id="IPR009057">
    <property type="entry name" value="Homeodomain-like_sf"/>
</dbReference>
<feature type="region of interest" description="Disordered" evidence="5">
    <location>
        <begin position="115"/>
        <end position="160"/>
    </location>
</feature>
<evidence type="ECO:0000259" key="6">
    <source>
        <dbReference type="PROSITE" id="PS50071"/>
    </source>
</evidence>
<evidence type="ECO:0000256" key="3">
    <source>
        <dbReference type="ARBA" id="ARBA00023242"/>
    </source>
</evidence>
<evidence type="ECO:0000256" key="4">
    <source>
        <dbReference type="PROSITE-ProRule" id="PRU00108"/>
    </source>
</evidence>
<feature type="DNA-binding region" description="Homeobox" evidence="4">
    <location>
        <begin position="294"/>
        <end position="356"/>
    </location>
</feature>
<dbReference type="Proteomes" id="UP001172673">
    <property type="component" value="Unassembled WGS sequence"/>
</dbReference>
<comment type="caution">
    <text evidence="7">The sequence shown here is derived from an EMBL/GenBank/DDBJ whole genome shotgun (WGS) entry which is preliminary data.</text>
</comment>
<dbReference type="CDD" id="cd00086">
    <property type="entry name" value="homeodomain"/>
    <property type="match status" value="1"/>
</dbReference>
<evidence type="ECO:0000256" key="1">
    <source>
        <dbReference type="ARBA" id="ARBA00023125"/>
    </source>
</evidence>
<feature type="region of interest" description="Disordered" evidence="5">
    <location>
        <begin position="275"/>
        <end position="299"/>
    </location>
</feature>
<keyword evidence="3 4" id="KW-0539">Nucleus</keyword>
<name>A0AA38X5J8_9EURO</name>
<evidence type="ECO:0000313" key="7">
    <source>
        <dbReference type="EMBL" id="KAJ9607204.1"/>
    </source>
</evidence>
<feature type="compositionally biased region" description="Polar residues" evidence="5">
    <location>
        <begin position="140"/>
        <end position="155"/>
    </location>
</feature>
<evidence type="ECO:0000313" key="8">
    <source>
        <dbReference type="Proteomes" id="UP001172673"/>
    </source>
</evidence>
<organism evidence="7 8">
    <name type="scientific">Cladophialophora chaetospira</name>
    <dbReference type="NCBI Taxonomy" id="386627"/>
    <lineage>
        <taxon>Eukaryota</taxon>
        <taxon>Fungi</taxon>
        <taxon>Dikarya</taxon>
        <taxon>Ascomycota</taxon>
        <taxon>Pezizomycotina</taxon>
        <taxon>Eurotiomycetes</taxon>
        <taxon>Chaetothyriomycetidae</taxon>
        <taxon>Chaetothyriales</taxon>
        <taxon>Herpotrichiellaceae</taxon>
        <taxon>Cladophialophora</taxon>
    </lineage>
</organism>
<feature type="compositionally biased region" description="Basic and acidic residues" evidence="5">
    <location>
        <begin position="371"/>
        <end position="386"/>
    </location>
</feature>
<evidence type="ECO:0000256" key="5">
    <source>
        <dbReference type="SAM" id="MobiDB-lite"/>
    </source>
</evidence>
<dbReference type="GO" id="GO:0005634">
    <property type="term" value="C:nucleus"/>
    <property type="evidence" value="ECO:0007669"/>
    <property type="project" value="UniProtKB-SubCell"/>
</dbReference>
<protein>
    <submittedName>
        <fullName evidence="7">Homeodomain super</fullName>
    </submittedName>
</protein>